<gene>
    <name evidence="1" type="ORF">BofuT4_uP002930.1</name>
</gene>
<accession>G2Y394</accession>
<dbReference type="InParanoid" id="G2Y394"/>
<evidence type="ECO:0000313" key="2">
    <source>
        <dbReference type="Proteomes" id="UP000008177"/>
    </source>
</evidence>
<dbReference type="HOGENOM" id="CLU_3207528_0_0_1"/>
<dbReference type="Proteomes" id="UP000008177">
    <property type="component" value="Unplaced contigs"/>
</dbReference>
<dbReference type="AlphaFoldDB" id="G2Y394"/>
<protein>
    <submittedName>
        <fullName evidence="1">Uncharacterized protein</fullName>
    </submittedName>
</protein>
<name>G2Y394_BOTF4</name>
<proteinExistence type="predicted"/>
<dbReference type="EMBL" id="FQ790286">
    <property type="protein sequence ID" value="CCD47134.1"/>
    <property type="molecule type" value="Genomic_DNA"/>
</dbReference>
<sequence length="45" mass="5000">MASPYVFQSVGTHAMECGAIDFKQFHHDPSLAHMILVRTQAAVQQ</sequence>
<evidence type="ECO:0000313" key="1">
    <source>
        <dbReference type="EMBL" id="CCD47134.1"/>
    </source>
</evidence>
<organism evidence="1 2">
    <name type="scientific">Botryotinia fuckeliana (strain T4)</name>
    <name type="common">Noble rot fungus</name>
    <name type="synonym">Botrytis cinerea</name>
    <dbReference type="NCBI Taxonomy" id="999810"/>
    <lineage>
        <taxon>Eukaryota</taxon>
        <taxon>Fungi</taxon>
        <taxon>Dikarya</taxon>
        <taxon>Ascomycota</taxon>
        <taxon>Pezizomycotina</taxon>
        <taxon>Leotiomycetes</taxon>
        <taxon>Helotiales</taxon>
        <taxon>Sclerotiniaceae</taxon>
        <taxon>Botrytis</taxon>
    </lineage>
</organism>
<reference evidence="2" key="1">
    <citation type="journal article" date="2011" name="PLoS Genet.">
        <title>Genomic analysis of the necrotrophic fungal pathogens Sclerotinia sclerotiorum and Botrytis cinerea.</title>
        <authorList>
            <person name="Amselem J."/>
            <person name="Cuomo C.A."/>
            <person name="van Kan J.A."/>
            <person name="Viaud M."/>
            <person name="Benito E.P."/>
            <person name="Couloux A."/>
            <person name="Coutinho P.M."/>
            <person name="de Vries R.P."/>
            <person name="Dyer P.S."/>
            <person name="Fillinger S."/>
            <person name="Fournier E."/>
            <person name="Gout L."/>
            <person name="Hahn M."/>
            <person name="Kohn L."/>
            <person name="Lapalu N."/>
            <person name="Plummer K.M."/>
            <person name="Pradier J.M."/>
            <person name="Quevillon E."/>
            <person name="Sharon A."/>
            <person name="Simon A."/>
            <person name="ten Have A."/>
            <person name="Tudzynski B."/>
            <person name="Tudzynski P."/>
            <person name="Wincker P."/>
            <person name="Andrew M."/>
            <person name="Anthouard V."/>
            <person name="Beever R.E."/>
            <person name="Beffa R."/>
            <person name="Benoit I."/>
            <person name="Bouzid O."/>
            <person name="Brault B."/>
            <person name="Chen Z."/>
            <person name="Choquer M."/>
            <person name="Collemare J."/>
            <person name="Cotton P."/>
            <person name="Danchin E.G."/>
            <person name="Da Silva C."/>
            <person name="Gautier A."/>
            <person name="Giraud C."/>
            <person name="Giraud T."/>
            <person name="Gonzalez C."/>
            <person name="Grossetete S."/>
            <person name="Guldener U."/>
            <person name="Henrissat B."/>
            <person name="Howlett B.J."/>
            <person name="Kodira C."/>
            <person name="Kretschmer M."/>
            <person name="Lappartient A."/>
            <person name="Leroch M."/>
            <person name="Levis C."/>
            <person name="Mauceli E."/>
            <person name="Neuveglise C."/>
            <person name="Oeser B."/>
            <person name="Pearson M."/>
            <person name="Poulain J."/>
            <person name="Poussereau N."/>
            <person name="Quesneville H."/>
            <person name="Rascle C."/>
            <person name="Schumacher J."/>
            <person name="Segurens B."/>
            <person name="Sexton A."/>
            <person name="Silva E."/>
            <person name="Sirven C."/>
            <person name="Soanes D.M."/>
            <person name="Talbot N.J."/>
            <person name="Templeton M."/>
            <person name="Yandava C."/>
            <person name="Yarden O."/>
            <person name="Zeng Q."/>
            <person name="Rollins J.A."/>
            <person name="Lebrun M.H."/>
            <person name="Dickman M."/>
        </authorList>
    </citation>
    <scope>NUCLEOTIDE SEQUENCE [LARGE SCALE GENOMIC DNA]</scope>
    <source>
        <strain evidence="2">T4</strain>
    </source>
</reference>